<sequence>MDIRAELDEQADAAEFVSIIDNNDGCSCRAGWTGRCCGVPCGDKIHGVNCSQSCECAEGLRCDQSTGQCVLRESLVITEDGRECQTCELRYWGSWGSCDQQCGGGMRIRYREVCCPEIIDYHTCIRETCRGSINLSDTVGKGSCNLDCYNGGVYNETCQCKPGWSGRCCETSMYKIYRNNNIWTFVIRTIN</sequence>
<gene>
    <name evidence="1" type="ORF">MCOR_13302</name>
</gene>
<evidence type="ECO:0000313" key="2">
    <source>
        <dbReference type="Proteomes" id="UP000507470"/>
    </source>
</evidence>
<dbReference type="PROSITE" id="PS50092">
    <property type="entry name" value="TSP1"/>
    <property type="match status" value="1"/>
</dbReference>
<organism evidence="1 2">
    <name type="scientific">Mytilus coruscus</name>
    <name type="common">Sea mussel</name>
    <dbReference type="NCBI Taxonomy" id="42192"/>
    <lineage>
        <taxon>Eukaryota</taxon>
        <taxon>Metazoa</taxon>
        <taxon>Spiralia</taxon>
        <taxon>Lophotrochozoa</taxon>
        <taxon>Mollusca</taxon>
        <taxon>Bivalvia</taxon>
        <taxon>Autobranchia</taxon>
        <taxon>Pteriomorphia</taxon>
        <taxon>Mytilida</taxon>
        <taxon>Mytiloidea</taxon>
        <taxon>Mytilidae</taxon>
        <taxon>Mytilinae</taxon>
        <taxon>Mytilus</taxon>
    </lineage>
</organism>
<reference evidence="1 2" key="1">
    <citation type="submission" date="2020-06" db="EMBL/GenBank/DDBJ databases">
        <authorList>
            <person name="Li R."/>
            <person name="Bekaert M."/>
        </authorList>
    </citation>
    <scope>NUCLEOTIDE SEQUENCE [LARGE SCALE GENOMIC DNA]</scope>
    <source>
        <strain evidence="2">wild</strain>
    </source>
</reference>
<dbReference type="EMBL" id="CACVKT020002230">
    <property type="protein sequence ID" value="CAC5376765.1"/>
    <property type="molecule type" value="Genomic_DNA"/>
</dbReference>
<dbReference type="SUPFAM" id="SSF82895">
    <property type="entry name" value="TSP-1 type 1 repeat"/>
    <property type="match status" value="1"/>
</dbReference>
<dbReference type="OrthoDB" id="6097666at2759"/>
<dbReference type="InterPro" id="IPR036383">
    <property type="entry name" value="TSP1_rpt_sf"/>
</dbReference>
<dbReference type="Gene3D" id="2.170.300.10">
    <property type="entry name" value="Tie2 ligand-binding domain superfamily"/>
    <property type="match status" value="1"/>
</dbReference>
<evidence type="ECO:0000313" key="1">
    <source>
        <dbReference type="EMBL" id="CAC5376765.1"/>
    </source>
</evidence>
<dbReference type="AlphaFoldDB" id="A0A6J8B0C4"/>
<accession>A0A6J8B0C4</accession>
<evidence type="ECO:0008006" key="3">
    <source>
        <dbReference type="Google" id="ProtNLM"/>
    </source>
</evidence>
<dbReference type="Proteomes" id="UP000507470">
    <property type="component" value="Unassembled WGS sequence"/>
</dbReference>
<protein>
    <recommendedName>
        <fullName evidence="3">EGF-like domain-containing protein</fullName>
    </recommendedName>
</protein>
<keyword evidence="2" id="KW-1185">Reference proteome</keyword>
<name>A0A6J8B0C4_MYTCO</name>
<dbReference type="InterPro" id="IPR000884">
    <property type="entry name" value="TSP1_rpt"/>
</dbReference>
<proteinExistence type="predicted"/>